<comment type="similarity">
    <text evidence="2">Belongs to the ferlin family.</text>
</comment>
<dbReference type="InterPro" id="IPR012561">
    <property type="entry name" value="Ferlin_B-domain"/>
</dbReference>
<keyword evidence="3 9" id="KW-0812">Transmembrane</keyword>
<organism evidence="11 12">
    <name type="scientific">Calidris pygmaea</name>
    <name type="common">Spoon-billed sandpiper</name>
    <dbReference type="NCBI Taxonomy" id="425635"/>
    <lineage>
        <taxon>Eukaryota</taxon>
        <taxon>Metazoa</taxon>
        <taxon>Chordata</taxon>
        <taxon>Craniata</taxon>
        <taxon>Vertebrata</taxon>
        <taxon>Euteleostomi</taxon>
        <taxon>Archelosauria</taxon>
        <taxon>Archosauria</taxon>
        <taxon>Dinosauria</taxon>
        <taxon>Saurischia</taxon>
        <taxon>Theropoda</taxon>
        <taxon>Coelurosauria</taxon>
        <taxon>Aves</taxon>
        <taxon>Neognathae</taxon>
        <taxon>Neoaves</taxon>
        <taxon>Charadriiformes</taxon>
        <taxon>Scolopacidae</taxon>
        <taxon>Calidris</taxon>
    </lineage>
</organism>
<feature type="domain" description="C2" evidence="10">
    <location>
        <begin position="696"/>
        <end position="824"/>
    </location>
</feature>
<dbReference type="PANTHER" id="PTHR12546">
    <property type="entry name" value="FER-1-LIKE"/>
    <property type="match status" value="1"/>
</dbReference>
<evidence type="ECO:0000313" key="11">
    <source>
        <dbReference type="Ensembl" id="ENSCPGP00000011764.1"/>
    </source>
</evidence>
<feature type="domain" description="C2" evidence="10">
    <location>
        <begin position="1160"/>
        <end position="1279"/>
    </location>
</feature>
<keyword evidence="12" id="KW-1185">Reference proteome</keyword>
<evidence type="ECO:0000259" key="10">
    <source>
        <dbReference type="PROSITE" id="PS50004"/>
    </source>
</evidence>
<evidence type="ECO:0000256" key="5">
    <source>
        <dbReference type="ARBA" id="ARBA00022737"/>
    </source>
</evidence>
<dbReference type="CDD" id="cd04018">
    <property type="entry name" value="C2C_Ferlin"/>
    <property type="match status" value="1"/>
</dbReference>
<dbReference type="FunFam" id="2.60.40.150:FF:000009">
    <property type="entry name" value="dysferlin isoform X2"/>
    <property type="match status" value="1"/>
</dbReference>
<dbReference type="PANTHER" id="PTHR12546:SF37">
    <property type="entry name" value="FER-1-LIKE 6 (C. ELEGANS)"/>
    <property type="match status" value="1"/>
</dbReference>
<dbReference type="InterPro" id="IPR037720">
    <property type="entry name" value="C2B_Ferlin"/>
</dbReference>
<keyword evidence="4" id="KW-0479">Metal-binding</keyword>
<dbReference type="PROSITE" id="PS50004">
    <property type="entry name" value="C2"/>
    <property type="match status" value="5"/>
</dbReference>
<dbReference type="InterPro" id="IPR037722">
    <property type="entry name" value="C2C_Ferlin"/>
</dbReference>
<evidence type="ECO:0000256" key="2">
    <source>
        <dbReference type="ARBA" id="ARBA00007561"/>
    </source>
</evidence>
<dbReference type="InterPro" id="IPR035892">
    <property type="entry name" value="C2_domain_sf"/>
</dbReference>
<evidence type="ECO:0000256" key="3">
    <source>
        <dbReference type="ARBA" id="ARBA00022692"/>
    </source>
</evidence>
<proteinExistence type="inferred from homology"/>
<dbReference type="SUPFAM" id="SSF49562">
    <property type="entry name" value="C2 domain (Calcium/lipid-binding domain, CaLB)"/>
    <property type="match status" value="6"/>
</dbReference>
<dbReference type="InterPro" id="IPR037723">
    <property type="entry name" value="C2D_Ferlin"/>
</dbReference>
<evidence type="ECO:0000256" key="8">
    <source>
        <dbReference type="ARBA" id="ARBA00023136"/>
    </source>
</evidence>
<dbReference type="Pfam" id="PF08151">
    <property type="entry name" value="FerI"/>
    <property type="match status" value="1"/>
</dbReference>
<dbReference type="FunFam" id="2.60.40.150:FF:000034">
    <property type="entry name" value="otoferlin isoform X2"/>
    <property type="match status" value="1"/>
</dbReference>
<evidence type="ECO:0000256" key="6">
    <source>
        <dbReference type="ARBA" id="ARBA00022837"/>
    </source>
</evidence>
<evidence type="ECO:0000313" key="12">
    <source>
        <dbReference type="Proteomes" id="UP000694419"/>
    </source>
</evidence>
<reference evidence="11" key="1">
    <citation type="submission" date="2025-08" db="UniProtKB">
        <authorList>
            <consortium name="Ensembl"/>
        </authorList>
    </citation>
    <scope>IDENTIFICATION</scope>
</reference>
<dbReference type="InterPro" id="IPR055072">
    <property type="entry name" value="Ferlin_DSRM"/>
</dbReference>
<dbReference type="CDD" id="cd08374">
    <property type="entry name" value="C2F_Ferlin"/>
    <property type="match status" value="1"/>
</dbReference>
<dbReference type="InterPro" id="IPR037724">
    <property type="entry name" value="C2E_Ferlin"/>
</dbReference>
<dbReference type="GO" id="GO:0046872">
    <property type="term" value="F:metal ion binding"/>
    <property type="evidence" value="ECO:0007669"/>
    <property type="project" value="UniProtKB-KW"/>
</dbReference>
<name>A0A8C3JQU8_9CHAR</name>
<dbReference type="Pfam" id="PF22901">
    <property type="entry name" value="dsrm_Ferlin"/>
    <property type="match status" value="1"/>
</dbReference>
<protein>
    <submittedName>
        <fullName evidence="11">Fer-1 like family member 6</fullName>
    </submittedName>
</protein>
<dbReference type="InterPro" id="IPR000008">
    <property type="entry name" value="C2_dom"/>
</dbReference>
<keyword evidence="5" id="KW-0677">Repeat</keyword>
<sequence>MLSLTEPFAFSVIESIQGNNSYIRISGKRSCKGKEALQGVYISIETTWNLQTVVKAGHHTDTRLSPIAITIIEARQLVGENIDPVVIIEIGDEKKQTSVKEGTNAPFYNEVGVMHHKLIGSVLIGSFKVDLGTVYSQPGHQFCDKWALLTDPADIRTGAKGYLKCDISVTGKGDAMQATQKTADTEEQIEKNLLIPKGFPSERPWARFYVRIYKAEGLPKMNSSIMANVTKAFIGDSKDLVDPYVVVMFAGQMGRTTVQKNCADPVWHEQIIFKEMFPPLCRRVKIQVWDEGSVNDVALATHFIDLKKISNEQDGDKGFLPTFGPAWINLYGSPRNHSLIDDYQELNEGFGEGVSFRGRLFIEIAVEILSGGSASPSDKMNSTEVEVEPFDKSEEFLLFGTFFEATMIDRKVGDKPITFEVSVGNFGNTTDGVSAGAGGKKKTRDGEAEESLLQEGEDDIFRDLGVPLISTTPPEKPLITGGNRNYQYLPYDERKPCICVKSYWGDQTFRLYSSNTLEKMAEHLVGGNHPLRSRSSKQAFKISPNCTYCCLFCEREAMSDDAKGIVQQRKKKMPLDEMMRETQNFIDKIRFLVDEPQNTVPDVFIWMLSSNKRVAYARVPAKSILYSPAKEQRGKDCGKIKTHFLKLPGKRPLGWTVQAKVDIYLWLGPASYAHSIMENLPVGYETELPSDTNSGHSAVPSPACLLYKTPHLFQLRAHMYQARGLIAADNTGLSDPFAKVTFTSHCQTTKVSSKTLSPTWNQMLLFNSVVLHGDREEIAQFPPEIVIELYDDDAVGKAEYIGSTVAAPVVRLADENYEPPKLSYHPVHCGSLSGGDLLATFELLEIPQSDPDALPPVDPPDIGQIYPVPANIRPVLSKYRVEVLFWGVRELKKVQLLSVDRPQVLIECAGKGVKSSVIQSYKKNPNFSGLADWFEVELPENELLHPPLSICVVDWRAFGRSTLVGTHTINCLKQFLCNTQLGSQATPNRLDIVEIEKGKCPNLTTNEKTKDLLRGLIDMKKSIRRSTKRRKRTIADESAENVIDWWSKYYASVLKMQKVSHPACPNLSWMSHVVKSSCNKKVTINIFTAPQKISILLFSKIYEGDLESEFNNFEDWVKTFQLLRGKSNDEVHADSEDRIIGKFKGSFCIYPSPEDGSLLDGGQLHILQGIPPNHSVQVLIRVYIVAAFNLSPADPDGKSDPYIVLRLGNTEIKDRENYIPKQLNPVFGRSFEIQATFPKDSLLTVLIYDHDFVGTDDLIGETKIDLENRFYSRHRATCGLQSQYEIEGYNAWRDATKPSEILTKLCKDYRIDGPFMRPGEIQVGTKVFKGQTVFMEDENGNEEPVESYEHLSLKVLRAWEEIPGAGYQLVPEHIETRPLYHKDKPGMEQGRVQMWVDMFPKDMPLPGPPVDISPRKPKGYELRVIIWNTEDVILEDENIFTGQKSSDIYVKGWIKGLEEDKQETDVHYNSLTGEGNFNWRFVFPFYYLPAEKQMVVSKRENIFSLEKTERKVPAELVLQVWDFERLSSDDFLGTLELNLNGFPRAAKTAKSCDLGMVMAASEENKISIFQQKRVRGWWPFIKAGELTGKVEAEFHLVTAEEAEKNPVGKARKEPEPLEKPNRPDTSFSWFVNPFKCLYHLIWRNYKKYIIIGIILLLLVVFLVLFIYTLPGAISEKIVLG</sequence>
<dbReference type="Pfam" id="PF08150">
    <property type="entry name" value="FerB"/>
    <property type="match status" value="1"/>
</dbReference>
<dbReference type="FunFam" id="2.60.40.150:FF:000026">
    <property type="entry name" value="dysferlin isoform X2"/>
    <property type="match status" value="1"/>
</dbReference>
<dbReference type="CDD" id="cd04037">
    <property type="entry name" value="C2E_Ferlin"/>
    <property type="match status" value="1"/>
</dbReference>
<feature type="domain" description="C2" evidence="10">
    <location>
        <begin position="185"/>
        <end position="319"/>
    </location>
</feature>
<dbReference type="SMART" id="SM01202">
    <property type="entry name" value="FerI"/>
    <property type="match status" value="1"/>
</dbReference>
<evidence type="ECO:0000256" key="1">
    <source>
        <dbReference type="ARBA" id="ARBA00004167"/>
    </source>
</evidence>
<dbReference type="GO" id="GO:0016020">
    <property type="term" value="C:membrane"/>
    <property type="evidence" value="ECO:0007669"/>
    <property type="project" value="UniProtKB-SubCell"/>
</dbReference>
<dbReference type="Proteomes" id="UP000694419">
    <property type="component" value="Unplaced"/>
</dbReference>
<dbReference type="CDD" id="cd04017">
    <property type="entry name" value="C2D_Ferlin"/>
    <property type="match status" value="1"/>
</dbReference>
<reference evidence="11" key="2">
    <citation type="submission" date="2025-09" db="UniProtKB">
        <authorList>
            <consortium name="Ensembl"/>
        </authorList>
    </citation>
    <scope>IDENTIFICATION</scope>
</reference>
<dbReference type="Pfam" id="PF16165">
    <property type="entry name" value="Ferlin_C"/>
    <property type="match status" value="1"/>
</dbReference>
<dbReference type="Ensembl" id="ENSCPGT00000012911.1">
    <property type="protein sequence ID" value="ENSCPGP00000011764.1"/>
    <property type="gene ID" value="ENSCPGG00000007898.1"/>
</dbReference>
<accession>A0A8C3JQU8</accession>
<dbReference type="FunFam" id="2.60.40.150:FF:000054">
    <property type="entry name" value="otoferlin isoform X2"/>
    <property type="match status" value="1"/>
</dbReference>
<dbReference type="InterPro" id="IPR037721">
    <property type="entry name" value="Ferlin"/>
</dbReference>
<dbReference type="Gene3D" id="2.60.40.150">
    <property type="entry name" value="C2 domain"/>
    <property type="match status" value="5"/>
</dbReference>
<dbReference type="InterPro" id="IPR037725">
    <property type="entry name" value="C2F_Ferlin"/>
</dbReference>
<dbReference type="GO" id="GO:0007009">
    <property type="term" value="P:plasma membrane organization"/>
    <property type="evidence" value="ECO:0007669"/>
    <property type="project" value="TreeGrafter"/>
</dbReference>
<dbReference type="CDD" id="cd04011">
    <property type="entry name" value="C2B_Ferlin"/>
    <property type="match status" value="1"/>
</dbReference>
<feature type="domain" description="C2" evidence="10">
    <location>
        <begin position="1404"/>
        <end position="1552"/>
    </location>
</feature>
<feature type="transmembrane region" description="Helical" evidence="9">
    <location>
        <begin position="1648"/>
        <end position="1669"/>
    </location>
</feature>
<evidence type="ECO:0000256" key="9">
    <source>
        <dbReference type="SAM" id="Phobius"/>
    </source>
</evidence>
<comment type="subcellular location">
    <subcellularLocation>
        <location evidence="1">Membrane</location>
        <topology evidence="1">Single-pass membrane protein</topology>
    </subcellularLocation>
</comment>
<keyword evidence="7 9" id="KW-1133">Transmembrane helix</keyword>
<evidence type="ECO:0000256" key="7">
    <source>
        <dbReference type="ARBA" id="ARBA00022989"/>
    </source>
</evidence>
<keyword evidence="6" id="KW-0106">Calcium</keyword>
<dbReference type="InterPro" id="IPR012968">
    <property type="entry name" value="FerIin_dom"/>
</dbReference>
<dbReference type="Pfam" id="PF00168">
    <property type="entry name" value="C2"/>
    <property type="match status" value="6"/>
</dbReference>
<dbReference type="SMART" id="SM00239">
    <property type="entry name" value="C2"/>
    <property type="match status" value="6"/>
</dbReference>
<evidence type="ECO:0000256" key="4">
    <source>
        <dbReference type="ARBA" id="ARBA00022723"/>
    </source>
</evidence>
<feature type="domain" description="C2" evidence="10">
    <location>
        <begin position="861"/>
        <end position="986"/>
    </location>
</feature>
<dbReference type="SMART" id="SM01201">
    <property type="entry name" value="FerB"/>
    <property type="match status" value="1"/>
</dbReference>
<keyword evidence="8 9" id="KW-0472">Membrane</keyword>
<dbReference type="InterPro" id="IPR032362">
    <property type="entry name" value="Ferlin_C"/>
</dbReference>